<keyword evidence="2" id="KW-1185">Reference proteome</keyword>
<dbReference type="RefSeq" id="WP_339575984.1">
    <property type="nucleotide sequence ID" value="NZ_JBBIAA010000027.1"/>
</dbReference>
<proteinExistence type="predicted"/>
<dbReference type="EMBL" id="JBBIAA010000027">
    <property type="protein sequence ID" value="MEJ5946602.1"/>
    <property type="molecule type" value="Genomic_DNA"/>
</dbReference>
<accession>A0ABU8RNB7</accession>
<name>A0ABU8RNB7_9ACTN</name>
<evidence type="ECO:0000313" key="2">
    <source>
        <dbReference type="Proteomes" id="UP001387100"/>
    </source>
</evidence>
<reference evidence="1 2" key="1">
    <citation type="journal article" date="2017" name="Int. J. Syst. Evol. Microbiol.">
        <title>Pseudokineococcus basanitobsidens sp. nov., isolated from volcanic rock.</title>
        <authorList>
            <person name="Lee D.W."/>
            <person name="Park M.Y."/>
            <person name="Kim J.J."/>
            <person name="Kim B.S."/>
        </authorList>
    </citation>
    <scope>NUCLEOTIDE SEQUENCE [LARGE SCALE GENOMIC DNA]</scope>
    <source>
        <strain evidence="1 2">DSM 103726</strain>
    </source>
</reference>
<gene>
    <name evidence="1" type="ORF">WDZ17_14990</name>
</gene>
<sequence>MKGSLRADHDIESRYVARSGRPTSVQRWTGSGWTQLTGARARAGQGGISLRVSAPAGAPIRLVTGDTAGTGGAVGSSLDRCPTRRAPLARSLPADGALLVVLPLVPRRDGQHASR</sequence>
<protein>
    <submittedName>
        <fullName evidence="1">Uncharacterized protein</fullName>
    </submittedName>
</protein>
<organism evidence="1 2">
    <name type="scientific">Pseudokineococcus basanitobsidens</name>
    <dbReference type="NCBI Taxonomy" id="1926649"/>
    <lineage>
        <taxon>Bacteria</taxon>
        <taxon>Bacillati</taxon>
        <taxon>Actinomycetota</taxon>
        <taxon>Actinomycetes</taxon>
        <taxon>Kineosporiales</taxon>
        <taxon>Kineosporiaceae</taxon>
        <taxon>Pseudokineococcus</taxon>
    </lineage>
</organism>
<comment type="caution">
    <text evidence="1">The sequence shown here is derived from an EMBL/GenBank/DDBJ whole genome shotgun (WGS) entry which is preliminary data.</text>
</comment>
<dbReference type="Proteomes" id="UP001387100">
    <property type="component" value="Unassembled WGS sequence"/>
</dbReference>
<evidence type="ECO:0000313" key="1">
    <source>
        <dbReference type="EMBL" id="MEJ5946602.1"/>
    </source>
</evidence>